<gene>
    <name evidence="6" type="ORF">F7Q99_21405</name>
</gene>
<dbReference type="GO" id="GO:0006302">
    <property type="term" value="P:double-strand break repair"/>
    <property type="evidence" value="ECO:0007669"/>
    <property type="project" value="InterPro"/>
</dbReference>
<feature type="domain" description="Rad50/SbcC-type AAA" evidence="5">
    <location>
        <begin position="5"/>
        <end position="282"/>
    </location>
</feature>
<dbReference type="PANTHER" id="PTHR32114:SF2">
    <property type="entry name" value="ABC TRANSPORTER ABCH.3"/>
    <property type="match status" value="1"/>
</dbReference>
<dbReference type="GO" id="GO:0016887">
    <property type="term" value="F:ATP hydrolysis activity"/>
    <property type="evidence" value="ECO:0007669"/>
    <property type="project" value="InterPro"/>
</dbReference>
<comment type="caution">
    <text evidence="6">The sequence shown here is derived from an EMBL/GenBank/DDBJ whole genome shotgun (WGS) entry which is preliminary data.</text>
</comment>
<feature type="coiled-coil region" evidence="4">
    <location>
        <begin position="425"/>
        <end position="480"/>
    </location>
</feature>
<dbReference type="Pfam" id="PF13476">
    <property type="entry name" value="AAA_23"/>
    <property type="match status" value="1"/>
</dbReference>
<accession>A0A6N7KVW6</accession>
<evidence type="ECO:0000256" key="1">
    <source>
        <dbReference type="ARBA" id="ARBA00006930"/>
    </source>
</evidence>
<dbReference type="PANTHER" id="PTHR32114">
    <property type="entry name" value="ABC TRANSPORTER ABCH.3"/>
    <property type="match status" value="1"/>
</dbReference>
<protein>
    <recommendedName>
        <fullName evidence="3">Nuclease SbcCD subunit C</fullName>
    </recommendedName>
</protein>
<evidence type="ECO:0000256" key="3">
    <source>
        <dbReference type="ARBA" id="ARBA00013368"/>
    </source>
</evidence>
<sequence>MKLLKLTVDNFRVFYGKHVLNLDVADGKPAVLIFGMNGAGKTTLLNAFAWALYGSFSNDVERQERVINDHAWAQTPFGTPVSGSVKLEFEHEGSTFVVLREVTVTRSTQDQDLPNPRLLVTETRLGESVRVDNGQDRIEKILPEGLRRFFFFNGERMERMFVGDGSEDVKNAIKTLLGLEAIERAIDVHLPAARRKLMVEAQKLGDGRLQQLAEQQTALDAKKLAVHAKLLKLSDDISSYKRASEDAAKALLDNGMAAPLQKRRVKLNQELNAEKERYQELQERKRKALAERGFISFTAGIDESVMELAEGMRRRQELPAGIQRDYIEGLLEDGTCMCGTPVPEGSAGFLALSERKYNAGLVDVQARWMNLRGNSARLMDARRALLDELRDIARDQTEVESRIHQKDAEQSDIDRQLQGVDVMDVQKLEQRRKEFDEKRFEAESEHRRAQDELEEVEAEIAATRRKLHSAEIQNEEARRVQSQLALIDEVIDAFTRILNLKTEEVRRELDARVKSVFSRIFVKTFVPEVTSSFELELKADSNGMAAIRSTGENQILGLSFVGAVSEMARERDDRKRDSEAGALDEGGVYPVVMDAPFGSLDVEYQDQVAESLPKLTSQIITLLSQSQARGRVMHHLSSAATRMYVLRNVTPKPDAQEQFITINNRAVPYVTRGEFEHSVLEEVTV</sequence>
<dbReference type="EMBL" id="WBOF01000001">
    <property type="protein sequence ID" value="MQS14749.1"/>
    <property type="molecule type" value="Genomic_DNA"/>
</dbReference>
<dbReference type="InterPro" id="IPR038729">
    <property type="entry name" value="Rad50/SbcC_AAA"/>
</dbReference>
<dbReference type="InterPro" id="IPR027417">
    <property type="entry name" value="P-loop_NTPase"/>
</dbReference>
<evidence type="ECO:0000313" key="6">
    <source>
        <dbReference type="EMBL" id="MQS14749.1"/>
    </source>
</evidence>
<feature type="coiled-coil region" evidence="4">
    <location>
        <begin position="264"/>
        <end position="291"/>
    </location>
</feature>
<evidence type="ECO:0000256" key="4">
    <source>
        <dbReference type="SAM" id="Coils"/>
    </source>
</evidence>
<dbReference type="Proteomes" id="UP000450000">
    <property type="component" value="Unassembled WGS sequence"/>
</dbReference>
<dbReference type="Gene3D" id="3.40.50.300">
    <property type="entry name" value="P-loop containing nucleotide triphosphate hydrolases"/>
    <property type="match status" value="2"/>
</dbReference>
<comment type="similarity">
    <text evidence="1">Belongs to the SMC family. SbcC subfamily.</text>
</comment>
<dbReference type="SUPFAM" id="SSF52540">
    <property type="entry name" value="P-loop containing nucleoside triphosphate hydrolases"/>
    <property type="match status" value="2"/>
</dbReference>
<organism evidence="6 7">
    <name type="scientific">Streptomyces kaniharaensis</name>
    <dbReference type="NCBI Taxonomy" id="212423"/>
    <lineage>
        <taxon>Bacteria</taxon>
        <taxon>Bacillati</taxon>
        <taxon>Actinomycetota</taxon>
        <taxon>Actinomycetes</taxon>
        <taxon>Kitasatosporales</taxon>
        <taxon>Streptomycetaceae</taxon>
        <taxon>Streptomyces</taxon>
    </lineage>
</organism>
<keyword evidence="7" id="KW-1185">Reference proteome</keyword>
<proteinExistence type="inferred from homology"/>
<evidence type="ECO:0000259" key="5">
    <source>
        <dbReference type="Pfam" id="PF13476"/>
    </source>
</evidence>
<dbReference type="RefSeq" id="WP_326846948.1">
    <property type="nucleotide sequence ID" value="NZ_WBOF01000001.1"/>
</dbReference>
<evidence type="ECO:0000313" key="7">
    <source>
        <dbReference type="Proteomes" id="UP000450000"/>
    </source>
</evidence>
<reference evidence="6 7" key="1">
    <citation type="submission" date="2019-09" db="EMBL/GenBank/DDBJ databases">
        <title>Genome Sequences of Streptomyces kaniharaensis ATCC 21070.</title>
        <authorList>
            <person name="Zhu W."/>
            <person name="De Crecy-Lagard V."/>
            <person name="Richards N.G."/>
        </authorList>
    </citation>
    <scope>NUCLEOTIDE SEQUENCE [LARGE SCALE GENOMIC DNA]</scope>
    <source>
        <strain evidence="6 7">SF-557</strain>
    </source>
</reference>
<evidence type="ECO:0000256" key="2">
    <source>
        <dbReference type="ARBA" id="ARBA00011322"/>
    </source>
</evidence>
<name>A0A6N7KVW6_9ACTN</name>
<comment type="subunit">
    <text evidence="2">Heterodimer of SbcC and SbcD.</text>
</comment>
<dbReference type="AlphaFoldDB" id="A0A6N7KVW6"/>
<keyword evidence="4" id="KW-0175">Coiled coil</keyword>